<sequence length="217" mass="24790">MASQQHPYYPQTLQLPGYVPGSLSQACIVGVYAAASIIVVSFVWFFSKKYSYLSRVERMLMCWWVFTGLTHMILEGYFVFTPDFYKKSQPIYLAEVWKEYSKGDSRYAARDPTIVGVEGITAVVEGPASLLAAYAIASKKPYQHTLQLAVSLGQLYGDLIYFATVFLQDKEFAAPGFLYFWFYFIFMNGIWIVIPAIIGVRSWRKITEIVDGKRKKL</sequence>
<comment type="caution">
    <text evidence="1">The sequence shown here is derived from an EMBL/GenBank/DDBJ whole genome shotgun (WGS) entry which is preliminary data.</text>
</comment>
<evidence type="ECO:0000313" key="1">
    <source>
        <dbReference type="EMBL" id="KAJ7555202.1"/>
    </source>
</evidence>
<dbReference type="EMBL" id="CM055096">
    <property type="protein sequence ID" value="KAJ7555202.1"/>
    <property type="molecule type" value="Genomic_DNA"/>
</dbReference>
<reference evidence="2" key="1">
    <citation type="journal article" date="2024" name="Proc. Natl. Acad. Sci. U.S.A.">
        <title>Extraordinary preservation of gene collinearity over three hundred million years revealed in homosporous lycophytes.</title>
        <authorList>
            <person name="Li C."/>
            <person name="Wickell D."/>
            <person name="Kuo L.Y."/>
            <person name="Chen X."/>
            <person name="Nie B."/>
            <person name="Liao X."/>
            <person name="Peng D."/>
            <person name="Ji J."/>
            <person name="Jenkins J."/>
            <person name="Williams M."/>
            <person name="Shu S."/>
            <person name="Plott C."/>
            <person name="Barry K."/>
            <person name="Rajasekar S."/>
            <person name="Grimwood J."/>
            <person name="Han X."/>
            <person name="Sun S."/>
            <person name="Hou Z."/>
            <person name="He W."/>
            <person name="Dai G."/>
            <person name="Sun C."/>
            <person name="Schmutz J."/>
            <person name="Leebens-Mack J.H."/>
            <person name="Li F.W."/>
            <person name="Wang L."/>
        </authorList>
    </citation>
    <scope>NUCLEOTIDE SEQUENCE [LARGE SCALE GENOMIC DNA]</scope>
    <source>
        <strain evidence="2">cv. PW_Plant_1</strain>
    </source>
</reference>
<evidence type="ECO:0000313" key="2">
    <source>
        <dbReference type="Proteomes" id="UP001162992"/>
    </source>
</evidence>
<protein>
    <submittedName>
        <fullName evidence="1">Uncharacterized protein</fullName>
    </submittedName>
</protein>
<accession>A0ACC2DM78</accession>
<organism evidence="1 2">
    <name type="scientific">Diphasiastrum complanatum</name>
    <name type="common">Issler's clubmoss</name>
    <name type="synonym">Lycopodium complanatum</name>
    <dbReference type="NCBI Taxonomy" id="34168"/>
    <lineage>
        <taxon>Eukaryota</taxon>
        <taxon>Viridiplantae</taxon>
        <taxon>Streptophyta</taxon>
        <taxon>Embryophyta</taxon>
        <taxon>Tracheophyta</taxon>
        <taxon>Lycopodiopsida</taxon>
        <taxon>Lycopodiales</taxon>
        <taxon>Lycopodiaceae</taxon>
        <taxon>Lycopodioideae</taxon>
        <taxon>Diphasiastrum</taxon>
    </lineage>
</organism>
<dbReference type="Proteomes" id="UP001162992">
    <property type="component" value="Chromosome 5"/>
</dbReference>
<gene>
    <name evidence="1" type="ORF">O6H91_05G026100</name>
</gene>
<proteinExistence type="predicted"/>
<name>A0ACC2DM78_DIPCM</name>
<keyword evidence="2" id="KW-1185">Reference proteome</keyword>